<reference evidence="3 4" key="1">
    <citation type="submission" date="2020-12" db="EMBL/GenBank/DDBJ databases">
        <title>HMF7856_wgs.fasta genome submission.</title>
        <authorList>
            <person name="Kang H."/>
            <person name="Kim H."/>
            <person name="Joh K."/>
        </authorList>
    </citation>
    <scope>NUCLEOTIDE SEQUENCE [LARGE SCALE GENOMIC DNA]</scope>
    <source>
        <strain evidence="3 4">HMF7856</strain>
    </source>
</reference>
<feature type="domain" description="NADP-dependent oxidoreductase" evidence="2">
    <location>
        <begin position="17"/>
        <end position="314"/>
    </location>
</feature>
<keyword evidence="4" id="KW-1185">Reference proteome</keyword>
<evidence type="ECO:0000256" key="1">
    <source>
        <dbReference type="ARBA" id="ARBA00023002"/>
    </source>
</evidence>
<sequence length="316" mass="34601">MEKRELGKSGIKVAPFCLGGNVFGWTIDEQTSFKVLDAFAGEGMDFIDTADVYSTWANNGTGGQSETVIGNWLKKSGKRNDVIIATKVGKPMGGDKKGLSAKYIAQAAEDSLRRLQTDHIDLYQSHEDDSNTPFDETFEAFEKLIKEGKVRTIGASNFSGDRLKEALTAGAAKGFSNYQTLQPEYNLYNRQDYEKQYEDICLEKGLRVISYFSLASGFLTGKYRSEADFDKSKRGGGMSKYLNDRGKRILAALDDIAAEYNATPAAVSLAWLIARPSITAPIASATSVDQLKQILKSLELNLSAEAVAKLDEASAY</sequence>
<dbReference type="CDD" id="cd19081">
    <property type="entry name" value="AKR_AKR9C1"/>
    <property type="match status" value="1"/>
</dbReference>
<dbReference type="SUPFAM" id="SSF51430">
    <property type="entry name" value="NAD(P)-linked oxidoreductase"/>
    <property type="match status" value="1"/>
</dbReference>
<gene>
    <name evidence="3" type="ORF">GO620_006655</name>
</gene>
<dbReference type="GO" id="GO:0005829">
    <property type="term" value="C:cytosol"/>
    <property type="evidence" value="ECO:0007669"/>
    <property type="project" value="UniProtKB-ARBA"/>
</dbReference>
<evidence type="ECO:0000313" key="3">
    <source>
        <dbReference type="EMBL" id="QQL51125.1"/>
    </source>
</evidence>
<dbReference type="Pfam" id="PF00248">
    <property type="entry name" value="Aldo_ket_red"/>
    <property type="match status" value="1"/>
</dbReference>
<dbReference type="FunFam" id="3.20.20.100:FF:000004">
    <property type="entry name" value="Oxidoreductase, aldo/keto reductase"/>
    <property type="match status" value="1"/>
</dbReference>
<proteinExistence type="predicted"/>
<dbReference type="PANTHER" id="PTHR43364">
    <property type="entry name" value="NADH-SPECIFIC METHYLGLYOXAL REDUCTASE-RELATED"/>
    <property type="match status" value="1"/>
</dbReference>
<dbReference type="GO" id="GO:0016491">
    <property type="term" value="F:oxidoreductase activity"/>
    <property type="evidence" value="ECO:0007669"/>
    <property type="project" value="UniProtKB-KW"/>
</dbReference>
<dbReference type="InterPro" id="IPR023210">
    <property type="entry name" value="NADP_OxRdtase_dom"/>
</dbReference>
<accession>A0A6I4I0V5</accession>
<keyword evidence="1" id="KW-0560">Oxidoreductase</keyword>
<dbReference type="EMBL" id="CP066775">
    <property type="protein sequence ID" value="QQL51125.1"/>
    <property type="molecule type" value="Genomic_DNA"/>
</dbReference>
<dbReference type="RefSeq" id="WP_157523699.1">
    <property type="nucleotide sequence ID" value="NZ_CP066775.1"/>
</dbReference>
<dbReference type="KEGG" id="mgik:GO620_006655"/>
<organism evidence="3 4">
    <name type="scientific">Mucilaginibacter ginkgonis</name>
    <dbReference type="NCBI Taxonomy" id="2682091"/>
    <lineage>
        <taxon>Bacteria</taxon>
        <taxon>Pseudomonadati</taxon>
        <taxon>Bacteroidota</taxon>
        <taxon>Sphingobacteriia</taxon>
        <taxon>Sphingobacteriales</taxon>
        <taxon>Sphingobacteriaceae</taxon>
        <taxon>Mucilaginibacter</taxon>
    </lineage>
</organism>
<dbReference type="PANTHER" id="PTHR43364:SF6">
    <property type="entry name" value="OXIDOREDUCTASE-RELATED"/>
    <property type="match status" value="1"/>
</dbReference>
<evidence type="ECO:0000259" key="2">
    <source>
        <dbReference type="Pfam" id="PF00248"/>
    </source>
</evidence>
<evidence type="ECO:0000313" key="4">
    <source>
        <dbReference type="Proteomes" id="UP000429232"/>
    </source>
</evidence>
<dbReference type="Gene3D" id="3.20.20.100">
    <property type="entry name" value="NADP-dependent oxidoreductase domain"/>
    <property type="match status" value="1"/>
</dbReference>
<dbReference type="AlphaFoldDB" id="A0A6I4I0V5"/>
<protein>
    <submittedName>
        <fullName evidence="3">Aldo/keto reductase</fullName>
    </submittedName>
</protein>
<name>A0A6I4I0V5_9SPHI</name>
<dbReference type="Proteomes" id="UP000429232">
    <property type="component" value="Chromosome"/>
</dbReference>
<dbReference type="InterPro" id="IPR050523">
    <property type="entry name" value="AKR_Detox_Biosynth"/>
</dbReference>
<dbReference type="InterPro" id="IPR036812">
    <property type="entry name" value="NAD(P)_OxRdtase_dom_sf"/>
</dbReference>